<dbReference type="Proteomes" id="UP000294166">
    <property type="component" value="Unassembled WGS sequence"/>
</dbReference>
<dbReference type="RefSeq" id="WP_130066642.1">
    <property type="nucleotide sequence ID" value="NZ_SEZN01000037.1"/>
</dbReference>
<reference evidence="1 2" key="1">
    <citation type="submission" date="2019-02" db="EMBL/GenBank/DDBJ databases">
        <title>Genome sequences of Aliivibrio finisterrensis strains from farmed Atlantic salmon.</title>
        <authorList>
            <person name="Bowman J.P."/>
        </authorList>
    </citation>
    <scope>NUCLEOTIDE SEQUENCE [LARGE SCALE GENOMIC DNA]</scope>
    <source>
        <strain evidence="1 2">A21</strain>
    </source>
</reference>
<sequence length="99" mass="11227">MKTANKPVTIKQLYKDLYSAKRHGQMLSIHDAVQGAVLACGARAAARLAQSAERTYRRKMNASQTHDAFPLELRLWLYKNRDHPVKINMNNGSSITFIK</sequence>
<gene>
    <name evidence="1" type="ORF">ERW53_16810</name>
</gene>
<proteinExistence type="predicted"/>
<dbReference type="EMBL" id="SEZN01000037">
    <property type="protein sequence ID" value="RYU62174.1"/>
    <property type="molecule type" value="Genomic_DNA"/>
</dbReference>
<evidence type="ECO:0000313" key="1">
    <source>
        <dbReference type="EMBL" id="RYU62174.1"/>
    </source>
</evidence>
<organism evidence="1 2">
    <name type="scientific">Aliivibrio finisterrensis</name>
    <dbReference type="NCBI Taxonomy" id="511998"/>
    <lineage>
        <taxon>Bacteria</taxon>
        <taxon>Pseudomonadati</taxon>
        <taxon>Pseudomonadota</taxon>
        <taxon>Gammaproteobacteria</taxon>
        <taxon>Vibrionales</taxon>
        <taxon>Vibrionaceae</taxon>
        <taxon>Aliivibrio</taxon>
    </lineage>
</organism>
<evidence type="ECO:0000313" key="2">
    <source>
        <dbReference type="Proteomes" id="UP000294166"/>
    </source>
</evidence>
<name>A0ABY0I2G4_9GAMM</name>
<keyword evidence="2" id="KW-1185">Reference proteome</keyword>
<protein>
    <submittedName>
        <fullName evidence="1">Uncharacterized protein</fullName>
    </submittedName>
</protein>
<accession>A0ABY0I2G4</accession>
<comment type="caution">
    <text evidence="1">The sequence shown here is derived from an EMBL/GenBank/DDBJ whole genome shotgun (WGS) entry which is preliminary data.</text>
</comment>